<keyword evidence="1" id="KW-1133">Transmembrane helix</keyword>
<keyword evidence="3" id="KW-1185">Reference proteome</keyword>
<evidence type="ECO:0008006" key="4">
    <source>
        <dbReference type="Google" id="ProtNLM"/>
    </source>
</evidence>
<accession>A0AAW1M835</accession>
<keyword evidence="1" id="KW-0472">Membrane</keyword>
<feature type="transmembrane region" description="Helical" evidence="1">
    <location>
        <begin position="118"/>
        <end position="142"/>
    </location>
</feature>
<dbReference type="AlphaFoldDB" id="A0AAW1M835"/>
<dbReference type="PANTHER" id="PTHR33782">
    <property type="entry name" value="OS01G0121600 PROTEIN"/>
    <property type="match status" value="1"/>
</dbReference>
<name>A0AAW1M835_SAPOF</name>
<evidence type="ECO:0000313" key="3">
    <source>
        <dbReference type="Proteomes" id="UP001443914"/>
    </source>
</evidence>
<evidence type="ECO:0000256" key="1">
    <source>
        <dbReference type="SAM" id="Phobius"/>
    </source>
</evidence>
<evidence type="ECO:0000313" key="2">
    <source>
        <dbReference type="EMBL" id="KAK9742531.1"/>
    </source>
</evidence>
<dbReference type="Proteomes" id="UP001443914">
    <property type="component" value="Unassembled WGS sequence"/>
</dbReference>
<reference evidence="2" key="1">
    <citation type="submission" date="2024-03" db="EMBL/GenBank/DDBJ databases">
        <title>WGS assembly of Saponaria officinalis var. Norfolk2.</title>
        <authorList>
            <person name="Jenkins J."/>
            <person name="Shu S."/>
            <person name="Grimwood J."/>
            <person name="Barry K."/>
            <person name="Goodstein D."/>
            <person name="Schmutz J."/>
            <person name="Leebens-Mack J."/>
            <person name="Osbourn A."/>
        </authorList>
    </citation>
    <scope>NUCLEOTIDE SEQUENCE [LARGE SCALE GENOMIC DNA]</scope>
    <source>
        <strain evidence="2">JIC</strain>
    </source>
</reference>
<keyword evidence="1" id="KW-0812">Transmembrane</keyword>
<dbReference type="EMBL" id="JBDFQZ010000003">
    <property type="protein sequence ID" value="KAK9742531.1"/>
    <property type="molecule type" value="Genomic_DNA"/>
</dbReference>
<proteinExistence type="predicted"/>
<organism evidence="2 3">
    <name type="scientific">Saponaria officinalis</name>
    <name type="common">Common soapwort</name>
    <name type="synonym">Lychnis saponaria</name>
    <dbReference type="NCBI Taxonomy" id="3572"/>
    <lineage>
        <taxon>Eukaryota</taxon>
        <taxon>Viridiplantae</taxon>
        <taxon>Streptophyta</taxon>
        <taxon>Embryophyta</taxon>
        <taxon>Tracheophyta</taxon>
        <taxon>Spermatophyta</taxon>
        <taxon>Magnoliopsida</taxon>
        <taxon>eudicotyledons</taxon>
        <taxon>Gunneridae</taxon>
        <taxon>Pentapetalae</taxon>
        <taxon>Caryophyllales</taxon>
        <taxon>Caryophyllaceae</taxon>
        <taxon>Caryophylleae</taxon>
        <taxon>Saponaria</taxon>
    </lineage>
</organism>
<protein>
    <recommendedName>
        <fullName evidence="4">Mediator of RNA polymerase II transcription subunit</fullName>
    </recommendedName>
</protein>
<sequence>MEITSMFTSTTKFNPHITFSPLNTKSKPISRNNNFTSISALRRSDSNGSRYQGRQVDENMIVLRKRIHELKMLETNYEPPSEWMQWEKNLYANYDYDDYICMVLGMVQTQLINTRPSVALATMTLLALSVPTSVFFIITHLVRTAENIF</sequence>
<gene>
    <name evidence="2" type="ORF">RND81_03G179500</name>
</gene>
<dbReference type="PANTHER" id="PTHR33782:SF5">
    <property type="entry name" value="MEDIATOR OF RNA POLYMERASE II TRANSCRIPTION SUBUNIT"/>
    <property type="match status" value="1"/>
</dbReference>
<comment type="caution">
    <text evidence="2">The sequence shown here is derived from an EMBL/GenBank/DDBJ whole genome shotgun (WGS) entry which is preliminary data.</text>
</comment>